<protein>
    <submittedName>
        <fullName evidence="1">Uncharacterized protein</fullName>
    </submittedName>
</protein>
<keyword evidence="5" id="KW-1185">Reference proteome</keyword>
<evidence type="ECO:0000313" key="1">
    <source>
        <dbReference type="EMBL" id="GMN74736.1"/>
    </source>
</evidence>
<dbReference type="EMBL" id="BTGU01010966">
    <property type="protein sequence ID" value="GMN74736.1"/>
    <property type="molecule type" value="Genomic_DNA"/>
</dbReference>
<dbReference type="EMBL" id="BTGU01010967">
    <property type="protein sequence ID" value="GMN74740.1"/>
    <property type="molecule type" value="Genomic_DNA"/>
</dbReference>
<dbReference type="EMBL" id="BTGU01010969">
    <property type="protein sequence ID" value="GMN74746.1"/>
    <property type="molecule type" value="Genomic_DNA"/>
</dbReference>
<proteinExistence type="predicted"/>
<reference evidence="1" key="1">
    <citation type="submission" date="2023-07" db="EMBL/GenBank/DDBJ databases">
        <title>draft genome sequence of fig (Ficus carica).</title>
        <authorList>
            <person name="Takahashi T."/>
            <person name="Nishimura K."/>
        </authorList>
    </citation>
    <scope>NUCLEOTIDE SEQUENCE</scope>
</reference>
<name>A0AA88JJ54_FICCA</name>
<gene>
    <name evidence="1" type="ORF">TIFTF001_052439</name>
    <name evidence="2" type="ORF">TIFTF001_052440</name>
    <name evidence="3" type="ORF">TIFTF001_052441</name>
    <name evidence="4" type="ORF">TIFTF001_052442</name>
</gene>
<evidence type="ECO:0000313" key="2">
    <source>
        <dbReference type="EMBL" id="GMN74740.1"/>
    </source>
</evidence>
<comment type="caution">
    <text evidence="1">The sequence shown here is derived from an EMBL/GenBank/DDBJ whole genome shotgun (WGS) entry which is preliminary data.</text>
</comment>
<dbReference type="EMBL" id="BTGU01010968">
    <property type="protein sequence ID" value="GMN74743.1"/>
    <property type="molecule type" value="Genomic_DNA"/>
</dbReference>
<accession>A0AA88JJ54</accession>
<evidence type="ECO:0000313" key="4">
    <source>
        <dbReference type="EMBL" id="GMN74746.1"/>
    </source>
</evidence>
<evidence type="ECO:0000313" key="5">
    <source>
        <dbReference type="Proteomes" id="UP001187192"/>
    </source>
</evidence>
<dbReference type="Proteomes" id="UP001187192">
    <property type="component" value="Unassembled WGS sequence"/>
</dbReference>
<dbReference type="AlphaFoldDB" id="A0AA88JJ54"/>
<sequence length="84" mass="9987">MIEKVVVKTQKPKLCQLADLHRYFSFETVVAQVQESKLGEVTNGWWNFPIEIVVVEVENRYNIKERSEVELVEYSLLNRIKYKI</sequence>
<evidence type="ECO:0000313" key="3">
    <source>
        <dbReference type="EMBL" id="GMN74743.1"/>
    </source>
</evidence>
<organism evidence="1 5">
    <name type="scientific">Ficus carica</name>
    <name type="common">Common fig</name>
    <dbReference type="NCBI Taxonomy" id="3494"/>
    <lineage>
        <taxon>Eukaryota</taxon>
        <taxon>Viridiplantae</taxon>
        <taxon>Streptophyta</taxon>
        <taxon>Embryophyta</taxon>
        <taxon>Tracheophyta</taxon>
        <taxon>Spermatophyta</taxon>
        <taxon>Magnoliopsida</taxon>
        <taxon>eudicotyledons</taxon>
        <taxon>Gunneridae</taxon>
        <taxon>Pentapetalae</taxon>
        <taxon>rosids</taxon>
        <taxon>fabids</taxon>
        <taxon>Rosales</taxon>
        <taxon>Moraceae</taxon>
        <taxon>Ficeae</taxon>
        <taxon>Ficus</taxon>
    </lineage>
</organism>